<dbReference type="HAMAP" id="MF_01020">
    <property type="entry name" value="HisE"/>
    <property type="match status" value="1"/>
</dbReference>
<comment type="pathway">
    <text evidence="4 15">Amino-acid biosynthesis; L-histidine biosynthesis; L-histidine from 5-phospho-alpha-D-ribose 1-diphosphate: step 3/9.</text>
</comment>
<dbReference type="SUPFAM" id="SSF101386">
    <property type="entry name" value="all-alpha NTP pyrophosphatases"/>
    <property type="match status" value="1"/>
</dbReference>
<evidence type="ECO:0000259" key="16">
    <source>
        <dbReference type="Pfam" id="PF01502"/>
    </source>
</evidence>
<dbReference type="InterPro" id="IPR038019">
    <property type="entry name" value="PRib_AMP_CycHydrolase_sf"/>
</dbReference>
<dbReference type="CDD" id="cd11534">
    <property type="entry name" value="NTP-PPase_HisIE_like"/>
    <property type="match status" value="1"/>
</dbReference>
<sequence length="409" mass="46639">MEVKSIYPIINFSDEDEIAVQYERLGADGVIIISPDFSDEAMLIKKIRNICEKSDCRLYIWQPYRRLEDIKKVLYAGAAGAWIEATEQTLIREAADRFGADRVGMVISEPKLAADEFKLAKELNLSNIFVTGTIEKLPETVGNQKVIATCRYENKEGQKHLLADANVSAIALIYENETAALPNIHAMKAALETDSVKFNLFRSSLPFSSFKLNEDGLIPVIVQDFRTAEILMMAYMNEEAYEQTLREGMMTYWSRSRQELWRKGDTSGHYQYVKSLDIDCDRDTILAKVEQIGSACHTGHRSCFYTNLASKAYDGRNPMTVFDDVMATILERKENPKEGSYTNYLFDQGIDKILKKVGEEAAEIIIAAKNPDSDEVKYEICDFLYHMMVLMAEREVSWKDITKELAERH</sequence>
<proteinExistence type="inferred from homology"/>
<keyword evidence="8 15" id="KW-0963">Cytoplasm</keyword>
<keyword evidence="14 15" id="KW-0511">Multifunctional enzyme</keyword>
<evidence type="ECO:0000256" key="4">
    <source>
        <dbReference type="ARBA" id="ARBA00005169"/>
    </source>
</evidence>
<name>A0A3E2TLR4_9FIRM</name>
<reference evidence="17 18" key="1">
    <citation type="submission" date="2018-08" db="EMBL/GenBank/DDBJ databases">
        <title>A genome reference for cultivated species of the human gut microbiota.</title>
        <authorList>
            <person name="Zou Y."/>
            <person name="Xue W."/>
            <person name="Luo G."/>
        </authorList>
    </citation>
    <scope>NUCLEOTIDE SEQUENCE [LARGE SCALE GENOMIC DNA]</scope>
    <source>
        <strain evidence="17 18">AF45-17</strain>
    </source>
</reference>
<comment type="pathway">
    <text evidence="5 15">Amino-acid biosynthesis; L-histidine biosynthesis; L-histidine from 5-phospho-alpha-D-ribose 1-diphosphate: step 2/9.</text>
</comment>
<dbReference type="GO" id="GO:0004636">
    <property type="term" value="F:phosphoribosyl-ATP diphosphatase activity"/>
    <property type="evidence" value="ECO:0007669"/>
    <property type="project" value="UniProtKB-UniRule"/>
</dbReference>
<dbReference type="InterPro" id="IPR008179">
    <property type="entry name" value="HisE"/>
</dbReference>
<evidence type="ECO:0000313" key="17">
    <source>
        <dbReference type="EMBL" id="RGB77645.1"/>
    </source>
</evidence>
<keyword evidence="10 15" id="KW-0547">Nucleotide-binding</keyword>
<organism evidence="17 18">
    <name type="scientific">Coprococcus catus</name>
    <dbReference type="NCBI Taxonomy" id="116085"/>
    <lineage>
        <taxon>Bacteria</taxon>
        <taxon>Bacillati</taxon>
        <taxon>Bacillota</taxon>
        <taxon>Clostridia</taxon>
        <taxon>Lachnospirales</taxon>
        <taxon>Lachnospiraceae</taxon>
        <taxon>Coprococcus</taxon>
    </lineage>
</organism>
<feature type="region of interest" description="Phosphoribosyl-ATP pyrophosphohydrolase" evidence="15">
    <location>
        <begin position="322"/>
        <end position="409"/>
    </location>
</feature>
<dbReference type="GO" id="GO:0005524">
    <property type="term" value="F:ATP binding"/>
    <property type="evidence" value="ECO:0007669"/>
    <property type="project" value="UniProtKB-KW"/>
</dbReference>
<evidence type="ECO:0000256" key="11">
    <source>
        <dbReference type="ARBA" id="ARBA00022801"/>
    </source>
</evidence>
<dbReference type="Proteomes" id="UP000260773">
    <property type="component" value="Unassembled WGS sequence"/>
</dbReference>
<dbReference type="NCBIfam" id="TIGR03188">
    <property type="entry name" value="histidine_hisI"/>
    <property type="match status" value="1"/>
</dbReference>
<evidence type="ECO:0000256" key="2">
    <source>
        <dbReference type="ARBA" id="ARBA00001460"/>
    </source>
</evidence>
<dbReference type="InterPro" id="IPR011060">
    <property type="entry name" value="RibuloseP-bd_barrel"/>
</dbReference>
<dbReference type="PANTHER" id="PTHR42945">
    <property type="entry name" value="HISTIDINE BIOSYNTHESIS BIFUNCTIONAL PROTEIN"/>
    <property type="match status" value="1"/>
</dbReference>
<evidence type="ECO:0000256" key="3">
    <source>
        <dbReference type="ARBA" id="ARBA00004496"/>
    </source>
</evidence>
<dbReference type="Pfam" id="PF01503">
    <property type="entry name" value="PRA-PH"/>
    <property type="match status" value="1"/>
</dbReference>
<evidence type="ECO:0000256" key="12">
    <source>
        <dbReference type="ARBA" id="ARBA00022840"/>
    </source>
</evidence>
<keyword evidence="11 15" id="KW-0378">Hydrolase</keyword>
<dbReference type="GO" id="GO:0004635">
    <property type="term" value="F:phosphoribosyl-AMP cyclohydrolase activity"/>
    <property type="evidence" value="ECO:0007669"/>
    <property type="project" value="UniProtKB-UniRule"/>
</dbReference>
<evidence type="ECO:0000256" key="9">
    <source>
        <dbReference type="ARBA" id="ARBA00022605"/>
    </source>
</evidence>
<protein>
    <recommendedName>
        <fullName evidence="15">Histidine biosynthesis bifunctional protein HisIE</fullName>
    </recommendedName>
    <domain>
        <recommendedName>
            <fullName evidence="15">Phosphoribosyl-AMP cyclohydrolase</fullName>
            <shortName evidence="15">PRA-CH</shortName>
            <ecNumber evidence="15">3.5.4.19</ecNumber>
        </recommendedName>
    </domain>
    <domain>
        <recommendedName>
            <fullName evidence="15">Phosphoribosyl-ATP pyrophosphatase</fullName>
            <shortName evidence="15">PRA-PH</shortName>
            <ecNumber evidence="15">3.6.1.31</ecNumber>
        </recommendedName>
    </domain>
</protein>
<dbReference type="HAMAP" id="MF_01019">
    <property type="entry name" value="HisIE"/>
    <property type="match status" value="1"/>
</dbReference>
<gene>
    <name evidence="15" type="primary">hisI</name>
    <name evidence="15" type="synonym">hisIE</name>
    <name evidence="17" type="ORF">DW070_12200</name>
</gene>
<comment type="catalytic activity">
    <reaction evidence="2 15">
        <text>1-(5-phospho-beta-D-ribosyl)-ATP + H2O = 1-(5-phospho-beta-D-ribosyl)-5'-AMP + diphosphate + H(+)</text>
        <dbReference type="Rhea" id="RHEA:22828"/>
        <dbReference type="ChEBI" id="CHEBI:15377"/>
        <dbReference type="ChEBI" id="CHEBI:15378"/>
        <dbReference type="ChEBI" id="CHEBI:33019"/>
        <dbReference type="ChEBI" id="CHEBI:59457"/>
        <dbReference type="ChEBI" id="CHEBI:73183"/>
        <dbReference type="EC" id="3.6.1.31"/>
    </reaction>
</comment>
<dbReference type="EC" id="3.5.4.19" evidence="15"/>
<comment type="subcellular location">
    <subcellularLocation>
        <location evidence="3 15">Cytoplasm</location>
    </subcellularLocation>
</comment>
<dbReference type="SUPFAM" id="SSF51366">
    <property type="entry name" value="Ribulose-phoshate binding barrel"/>
    <property type="match status" value="1"/>
</dbReference>
<dbReference type="HAMAP" id="MF_01021">
    <property type="entry name" value="HisI"/>
    <property type="match status" value="1"/>
</dbReference>
<dbReference type="UniPathway" id="UPA00031">
    <property type="reaction ID" value="UER00007"/>
</dbReference>
<dbReference type="InterPro" id="IPR021130">
    <property type="entry name" value="PRib-ATP_PPHydrolase-like"/>
</dbReference>
<evidence type="ECO:0000256" key="14">
    <source>
        <dbReference type="ARBA" id="ARBA00023268"/>
    </source>
</evidence>
<dbReference type="PANTHER" id="PTHR42945:SF1">
    <property type="entry name" value="HISTIDINE BIOSYNTHESIS BIFUNCTIONAL PROTEIN HIS7"/>
    <property type="match status" value="1"/>
</dbReference>
<comment type="catalytic activity">
    <reaction evidence="1 15">
        <text>1-(5-phospho-beta-D-ribosyl)-5'-AMP + H2O = 1-(5-phospho-beta-D-ribosyl)-5-[(5-phospho-beta-D-ribosylamino)methylideneamino]imidazole-4-carboxamide</text>
        <dbReference type="Rhea" id="RHEA:20049"/>
        <dbReference type="ChEBI" id="CHEBI:15377"/>
        <dbReference type="ChEBI" id="CHEBI:58435"/>
        <dbReference type="ChEBI" id="CHEBI:59457"/>
        <dbReference type="EC" id="3.5.4.19"/>
    </reaction>
</comment>
<dbReference type="EMBL" id="QVEP01000033">
    <property type="protein sequence ID" value="RGB77645.1"/>
    <property type="molecule type" value="Genomic_DNA"/>
</dbReference>
<comment type="similarity">
    <text evidence="6 15">In the C-terminal section; belongs to the PRA-PH family.</text>
</comment>
<evidence type="ECO:0000256" key="15">
    <source>
        <dbReference type="HAMAP-Rule" id="MF_01019"/>
    </source>
</evidence>
<feature type="domain" description="Phosphoribosyl-AMP cyclohydrolase" evidence="16">
    <location>
        <begin position="232"/>
        <end position="305"/>
    </location>
</feature>
<keyword evidence="12 15" id="KW-0067">ATP-binding</keyword>
<dbReference type="NCBIfam" id="NF002747">
    <property type="entry name" value="PRK02759.1"/>
    <property type="match status" value="1"/>
</dbReference>
<feature type="region of interest" description="Phosphoribosyl-AMP cyclohydrolase" evidence="15">
    <location>
        <begin position="1"/>
        <end position="321"/>
    </location>
</feature>
<dbReference type="NCBIfam" id="NF000768">
    <property type="entry name" value="PRK00051.1"/>
    <property type="match status" value="1"/>
</dbReference>
<dbReference type="SUPFAM" id="SSF141734">
    <property type="entry name" value="HisI-like"/>
    <property type="match status" value="1"/>
</dbReference>
<dbReference type="GO" id="GO:0005737">
    <property type="term" value="C:cytoplasm"/>
    <property type="evidence" value="ECO:0007669"/>
    <property type="project" value="UniProtKB-SubCell"/>
</dbReference>
<dbReference type="Pfam" id="PF01502">
    <property type="entry name" value="PRA-CH"/>
    <property type="match status" value="1"/>
</dbReference>
<comment type="similarity">
    <text evidence="7 15">In the N-terminal section; belongs to the PRA-CH family.</text>
</comment>
<dbReference type="InterPro" id="IPR002496">
    <property type="entry name" value="PRib_AMP_CycHydrolase_dom"/>
</dbReference>
<dbReference type="Gene3D" id="3.10.20.810">
    <property type="entry name" value="Phosphoribosyl-AMP cyclohydrolase"/>
    <property type="match status" value="1"/>
</dbReference>
<evidence type="ECO:0000313" key="18">
    <source>
        <dbReference type="Proteomes" id="UP000260773"/>
    </source>
</evidence>
<dbReference type="AlphaFoldDB" id="A0A3E2TLR4"/>
<dbReference type="FunFam" id="3.10.20.810:FF:000001">
    <property type="entry name" value="Histidine biosynthesis bifunctional protein HisIE"/>
    <property type="match status" value="1"/>
</dbReference>
<evidence type="ECO:0000256" key="7">
    <source>
        <dbReference type="ARBA" id="ARBA00008299"/>
    </source>
</evidence>
<keyword evidence="13 15" id="KW-0368">Histidine biosynthesis</keyword>
<dbReference type="Gene3D" id="1.10.287.1080">
    <property type="entry name" value="MazG-like"/>
    <property type="match status" value="1"/>
</dbReference>
<evidence type="ECO:0000256" key="8">
    <source>
        <dbReference type="ARBA" id="ARBA00022490"/>
    </source>
</evidence>
<accession>A0A3E2TLR4</accession>
<dbReference type="InterPro" id="IPR026660">
    <property type="entry name" value="PRA-CH"/>
</dbReference>
<evidence type="ECO:0000256" key="5">
    <source>
        <dbReference type="ARBA" id="ARBA00005204"/>
    </source>
</evidence>
<comment type="caution">
    <text evidence="17">The sequence shown here is derived from an EMBL/GenBank/DDBJ whole genome shotgun (WGS) entry which is preliminary data.</text>
</comment>
<keyword evidence="9 15" id="KW-0028">Amino-acid biosynthesis</keyword>
<dbReference type="EC" id="3.6.1.31" evidence="15"/>
<evidence type="ECO:0000256" key="13">
    <source>
        <dbReference type="ARBA" id="ARBA00023102"/>
    </source>
</evidence>
<evidence type="ECO:0000256" key="6">
    <source>
        <dbReference type="ARBA" id="ARBA00007731"/>
    </source>
</evidence>
<dbReference type="InterPro" id="IPR023019">
    <property type="entry name" value="His_synth_HisIE"/>
</dbReference>
<dbReference type="GO" id="GO:0000105">
    <property type="term" value="P:L-histidine biosynthetic process"/>
    <property type="evidence" value="ECO:0007669"/>
    <property type="project" value="UniProtKB-UniRule"/>
</dbReference>
<evidence type="ECO:0000256" key="10">
    <source>
        <dbReference type="ARBA" id="ARBA00022741"/>
    </source>
</evidence>
<evidence type="ECO:0000256" key="1">
    <source>
        <dbReference type="ARBA" id="ARBA00000024"/>
    </source>
</evidence>